<dbReference type="PANTHER" id="PTHR10746:SF6">
    <property type="entry name" value="LARGE RIBOSOMAL SUBUNIT PROTEIN UL4M"/>
    <property type="match status" value="1"/>
</dbReference>
<dbReference type="FunCoup" id="A0A151Z2Y9">
    <property type="interactions" value="261"/>
</dbReference>
<protein>
    <recommendedName>
        <fullName evidence="4">Large ribosomal subunit protein uL4m</fullName>
    </recommendedName>
</protein>
<dbReference type="OrthoDB" id="275876at2759"/>
<keyword evidence="3" id="KW-0687">Ribonucleoprotein</keyword>
<dbReference type="SUPFAM" id="SSF52166">
    <property type="entry name" value="Ribosomal protein L4"/>
    <property type="match status" value="1"/>
</dbReference>
<evidence type="ECO:0000256" key="1">
    <source>
        <dbReference type="ARBA" id="ARBA00010528"/>
    </source>
</evidence>
<evidence type="ECO:0000256" key="5">
    <source>
        <dbReference type="SAM" id="MobiDB-lite"/>
    </source>
</evidence>
<evidence type="ECO:0000256" key="2">
    <source>
        <dbReference type="ARBA" id="ARBA00022980"/>
    </source>
</evidence>
<dbReference type="PANTHER" id="PTHR10746">
    <property type="entry name" value="50S RIBOSOMAL PROTEIN L4"/>
    <property type="match status" value="1"/>
</dbReference>
<dbReference type="InterPro" id="IPR002136">
    <property type="entry name" value="Ribosomal_uL4"/>
</dbReference>
<sequence length="259" mass="29319">MMLNLCKTFQTSISLTSKVNLGNQIYKGLLYRGYSTQTLTNTNNTNNQKEEITGTVEVPLIKFSNKEVTGSIQLQKNVFAVPLRVDILHRIVRWQRAKARQGTHDTLNMGKMDKTNKKPFRQKGTGNARRGTNHAVHFKGGAVAHGPHPRDHSFDLQKKVRKLGLKIALSTKLQQNKLVLIESFDLESHKTKDLLSKIPEEWGRSLLVDRFISRELGLSSLNSPRVDTIAERGLNVYSILEHDTVVLTKESAEILQKRL</sequence>
<name>A0A151Z2Y9_TIELA</name>
<comment type="caution">
    <text evidence="6">The sequence shown here is derived from an EMBL/GenBank/DDBJ whole genome shotgun (WGS) entry which is preliminary data.</text>
</comment>
<proteinExistence type="inferred from homology"/>
<reference evidence="6 7" key="1">
    <citation type="submission" date="2015-12" db="EMBL/GenBank/DDBJ databases">
        <title>Dictyostelia acquired genes for synthesis and detection of signals that induce cell-type specialization by lateral gene transfer from prokaryotes.</title>
        <authorList>
            <person name="Gloeckner G."/>
            <person name="Schaap P."/>
        </authorList>
    </citation>
    <scope>NUCLEOTIDE SEQUENCE [LARGE SCALE GENOMIC DNA]</scope>
    <source>
        <strain evidence="6 7">TK</strain>
    </source>
</reference>
<organism evidence="6 7">
    <name type="scientific">Tieghemostelium lacteum</name>
    <name type="common">Slime mold</name>
    <name type="synonym">Dictyostelium lacteum</name>
    <dbReference type="NCBI Taxonomy" id="361077"/>
    <lineage>
        <taxon>Eukaryota</taxon>
        <taxon>Amoebozoa</taxon>
        <taxon>Evosea</taxon>
        <taxon>Eumycetozoa</taxon>
        <taxon>Dictyostelia</taxon>
        <taxon>Dictyosteliales</taxon>
        <taxon>Raperosteliaceae</taxon>
        <taxon>Tieghemostelium</taxon>
    </lineage>
</organism>
<accession>A0A151Z2Y9</accession>
<dbReference type="InParanoid" id="A0A151Z2Y9"/>
<dbReference type="Gene3D" id="3.40.1370.10">
    <property type="match status" value="1"/>
</dbReference>
<evidence type="ECO:0000313" key="6">
    <source>
        <dbReference type="EMBL" id="KYQ88287.1"/>
    </source>
</evidence>
<dbReference type="GO" id="GO:1990904">
    <property type="term" value="C:ribonucleoprotein complex"/>
    <property type="evidence" value="ECO:0007669"/>
    <property type="project" value="UniProtKB-KW"/>
</dbReference>
<dbReference type="AlphaFoldDB" id="A0A151Z2Y9"/>
<dbReference type="STRING" id="361077.A0A151Z2Y9"/>
<evidence type="ECO:0000256" key="4">
    <source>
        <dbReference type="ARBA" id="ARBA00040565"/>
    </source>
</evidence>
<evidence type="ECO:0000313" key="7">
    <source>
        <dbReference type="Proteomes" id="UP000076078"/>
    </source>
</evidence>
<dbReference type="Proteomes" id="UP000076078">
    <property type="component" value="Unassembled WGS sequence"/>
</dbReference>
<comment type="similarity">
    <text evidence="1">Belongs to the universal ribosomal protein uL4 family.</text>
</comment>
<keyword evidence="2" id="KW-0689">Ribosomal protein</keyword>
<feature type="region of interest" description="Disordered" evidence="5">
    <location>
        <begin position="106"/>
        <end position="133"/>
    </location>
</feature>
<gene>
    <name evidence="6" type="ORF">DLAC_10980</name>
</gene>
<dbReference type="GO" id="GO:0005840">
    <property type="term" value="C:ribosome"/>
    <property type="evidence" value="ECO:0007669"/>
    <property type="project" value="UniProtKB-KW"/>
</dbReference>
<dbReference type="InterPro" id="IPR023574">
    <property type="entry name" value="Ribosomal_uL4_dom_sf"/>
</dbReference>
<dbReference type="OMA" id="WIENTDA"/>
<evidence type="ECO:0000256" key="3">
    <source>
        <dbReference type="ARBA" id="ARBA00023274"/>
    </source>
</evidence>
<dbReference type="GO" id="GO:0006412">
    <property type="term" value="P:translation"/>
    <property type="evidence" value="ECO:0007669"/>
    <property type="project" value="InterPro"/>
</dbReference>
<dbReference type="InterPro" id="IPR013005">
    <property type="entry name" value="Ribosomal_uL4-like"/>
</dbReference>
<dbReference type="EMBL" id="LODT01000051">
    <property type="protein sequence ID" value="KYQ88287.1"/>
    <property type="molecule type" value="Genomic_DNA"/>
</dbReference>
<dbReference type="NCBIfam" id="TIGR03953">
    <property type="entry name" value="rplD_bact"/>
    <property type="match status" value="1"/>
</dbReference>
<dbReference type="Pfam" id="PF00573">
    <property type="entry name" value="Ribosomal_L4"/>
    <property type="match status" value="1"/>
</dbReference>
<keyword evidence="7" id="KW-1185">Reference proteome</keyword>
<dbReference type="GO" id="GO:0003735">
    <property type="term" value="F:structural constituent of ribosome"/>
    <property type="evidence" value="ECO:0007669"/>
    <property type="project" value="InterPro"/>
</dbReference>